<sequence length="123" mass="13530">MFQYCFFNVSVSGTQANSQLAICGFGGKTKCKIGKEPSPEYFPPIIQKLRWTGGITMAKAGMRRPSPYDADNHGTENHHKMNHPKNEQAQVPEIQGAAKNGNAKAGPINAPNWARDDYKTGEH</sequence>
<accession>A8RZJ4</accession>
<gene>
    <name evidence="2" type="ORF">CLOBOL_05431</name>
</gene>
<feature type="region of interest" description="Disordered" evidence="1">
    <location>
        <begin position="60"/>
        <end position="123"/>
    </location>
</feature>
<dbReference type="AlphaFoldDB" id="A8RZJ4"/>
<reference evidence="2 3" key="2">
    <citation type="submission" date="2007-09" db="EMBL/GenBank/DDBJ databases">
        <title>Draft genome sequence of Clostridium bolteae (ATCC BAA-613).</title>
        <authorList>
            <person name="Sudarsanam P."/>
            <person name="Ley R."/>
            <person name="Guruge J."/>
            <person name="Turnbaugh P.J."/>
            <person name="Mahowald M."/>
            <person name="Liep D."/>
            <person name="Gordon J."/>
        </authorList>
    </citation>
    <scope>NUCLEOTIDE SEQUENCE [LARGE SCALE GENOMIC DNA]</scope>
    <source>
        <strain evidence="3">ATCC BAA-613 / DSM 15670 / CCUG 46953 / JCM 12243 / WAL 16351</strain>
    </source>
</reference>
<name>A8RZJ4_ENTBW</name>
<dbReference type="PaxDb" id="411902-CLOBOL_05431"/>
<protein>
    <submittedName>
        <fullName evidence="2">Uncharacterized protein</fullName>
    </submittedName>
</protein>
<dbReference type="HOGENOM" id="CLU_2011255_0_0_9"/>
<dbReference type="EMBL" id="ABCC02000040">
    <property type="protein sequence ID" value="EDP14263.1"/>
    <property type="molecule type" value="Genomic_DNA"/>
</dbReference>
<reference evidence="2 3" key="1">
    <citation type="submission" date="2007-08" db="EMBL/GenBank/DDBJ databases">
        <authorList>
            <person name="Fulton L."/>
            <person name="Clifton S."/>
            <person name="Fulton B."/>
            <person name="Xu J."/>
            <person name="Minx P."/>
            <person name="Pepin K.H."/>
            <person name="Johnson M."/>
            <person name="Thiruvilangam P."/>
            <person name="Bhonagiri V."/>
            <person name="Nash W.E."/>
            <person name="Mardis E.R."/>
            <person name="Wilson R.K."/>
        </authorList>
    </citation>
    <scope>NUCLEOTIDE SEQUENCE [LARGE SCALE GENOMIC DNA]</scope>
    <source>
        <strain evidence="3">ATCC BAA-613 / DSM 15670 / CCUG 46953 / JCM 12243 / WAL 16351</strain>
    </source>
</reference>
<proteinExistence type="predicted"/>
<evidence type="ECO:0000256" key="1">
    <source>
        <dbReference type="SAM" id="MobiDB-lite"/>
    </source>
</evidence>
<evidence type="ECO:0000313" key="3">
    <source>
        <dbReference type="Proteomes" id="UP000005396"/>
    </source>
</evidence>
<dbReference type="Proteomes" id="UP000005396">
    <property type="component" value="Unassembled WGS sequence"/>
</dbReference>
<organism evidence="2 3">
    <name type="scientific">Enterocloster bolteae (strain ATCC BAA-613 / DSM 15670 / CCUG 46953 / JCM 12243 / WAL 16351)</name>
    <name type="common">Clostridium bolteae</name>
    <dbReference type="NCBI Taxonomy" id="411902"/>
    <lineage>
        <taxon>Bacteria</taxon>
        <taxon>Bacillati</taxon>
        <taxon>Bacillota</taxon>
        <taxon>Clostridia</taxon>
        <taxon>Lachnospirales</taxon>
        <taxon>Lachnospiraceae</taxon>
        <taxon>Enterocloster</taxon>
    </lineage>
</organism>
<feature type="compositionally biased region" description="Low complexity" evidence="1">
    <location>
        <begin position="96"/>
        <end position="112"/>
    </location>
</feature>
<feature type="compositionally biased region" description="Basic and acidic residues" evidence="1">
    <location>
        <begin position="114"/>
        <end position="123"/>
    </location>
</feature>
<evidence type="ECO:0000313" key="2">
    <source>
        <dbReference type="EMBL" id="EDP14263.1"/>
    </source>
</evidence>
<feature type="compositionally biased region" description="Basic and acidic residues" evidence="1">
    <location>
        <begin position="70"/>
        <end position="79"/>
    </location>
</feature>
<comment type="caution">
    <text evidence="2">The sequence shown here is derived from an EMBL/GenBank/DDBJ whole genome shotgun (WGS) entry which is preliminary data.</text>
</comment>
<dbReference type="eggNOG" id="ENOG50334M6">
    <property type="taxonomic scope" value="Bacteria"/>
</dbReference>